<feature type="non-terminal residue" evidence="2">
    <location>
        <position position="29"/>
    </location>
</feature>
<keyword evidence="1" id="KW-1133">Transmembrane helix</keyword>
<dbReference type="EMBL" id="UINC01110783">
    <property type="protein sequence ID" value="SVC78520.1"/>
    <property type="molecule type" value="Genomic_DNA"/>
</dbReference>
<feature type="transmembrane region" description="Helical" evidence="1">
    <location>
        <begin position="6"/>
        <end position="26"/>
    </location>
</feature>
<protein>
    <submittedName>
        <fullName evidence="2">Uncharacterized protein</fullName>
    </submittedName>
</protein>
<keyword evidence="1" id="KW-0812">Transmembrane</keyword>
<name>A0A382Q0I1_9ZZZZ</name>
<reference evidence="2" key="1">
    <citation type="submission" date="2018-05" db="EMBL/GenBank/DDBJ databases">
        <authorList>
            <person name="Lanie J.A."/>
            <person name="Ng W.-L."/>
            <person name="Kazmierczak K.M."/>
            <person name="Andrzejewski T.M."/>
            <person name="Davidsen T.M."/>
            <person name="Wayne K.J."/>
            <person name="Tettelin H."/>
            <person name="Glass J.I."/>
            <person name="Rusch D."/>
            <person name="Podicherti R."/>
            <person name="Tsui H.-C.T."/>
            <person name="Winkler M.E."/>
        </authorList>
    </citation>
    <scope>NUCLEOTIDE SEQUENCE</scope>
</reference>
<organism evidence="2">
    <name type="scientific">marine metagenome</name>
    <dbReference type="NCBI Taxonomy" id="408172"/>
    <lineage>
        <taxon>unclassified sequences</taxon>
        <taxon>metagenomes</taxon>
        <taxon>ecological metagenomes</taxon>
    </lineage>
</organism>
<accession>A0A382Q0I1</accession>
<sequence length="29" mass="3271">MNNFNAWVEAINAVLWSSPVLYTLLFTGV</sequence>
<proteinExistence type="predicted"/>
<dbReference type="AlphaFoldDB" id="A0A382Q0I1"/>
<evidence type="ECO:0000256" key="1">
    <source>
        <dbReference type="SAM" id="Phobius"/>
    </source>
</evidence>
<evidence type="ECO:0000313" key="2">
    <source>
        <dbReference type="EMBL" id="SVC78520.1"/>
    </source>
</evidence>
<keyword evidence="1" id="KW-0472">Membrane</keyword>
<gene>
    <name evidence="2" type="ORF">METZ01_LOCUS331374</name>
</gene>